<evidence type="ECO:0000259" key="3">
    <source>
        <dbReference type="SMART" id="SM00672"/>
    </source>
</evidence>
<evidence type="ECO:0000313" key="5">
    <source>
        <dbReference type="Proteomes" id="UP000279259"/>
    </source>
</evidence>
<keyword evidence="2" id="KW-0472">Membrane</keyword>
<dbReference type="EMBL" id="RSCD01000028">
    <property type="protein sequence ID" value="RSH82178.1"/>
    <property type="molecule type" value="Genomic_DNA"/>
</dbReference>
<reference evidence="4 5" key="1">
    <citation type="submission" date="2018-11" db="EMBL/GenBank/DDBJ databases">
        <title>Genome sequence of Saitozyma podzolica DSM 27192.</title>
        <authorList>
            <person name="Aliyu H."/>
            <person name="Gorte O."/>
            <person name="Ochsenreither K."/>
        </authorList>
    </citation>
    <scope>NUCLEOTIDE SEQUENCE [LARGE SCALE GENOMIC DNA]</scope>
    <source>
        <strain evidence="4 5">DSM 27192</strain>
    </source>
</reference>
<feature type="transmembrane region" description="Helical" evidence="2">
    <location>
        <begin position="128"/>
        <end position="147"/>
    </location>
</feature>
<comment type="caution">
    <text evidence="4">The sequence shown here is derived from an EMBL/GenBank/DDBJ whole genome shotgun (WGS) entry which is preliminary data.</text>
</comment>
<dbReference type="Proteomes" id="UP000279259">
    <property type="component" value="Unassembled WGS sequence"/>
</dbReference>
<sequence>MSLRGAYVAAGSPNSSPSPSPTPTFPGGSSSAPVPAGNTSPSRVTDRKHREQLATYKGGKPRSTNPARRWSPLQTAWNATRRLSGVLEETEEEAKARRLSGHPPTPFLALVGSGSTSILPRRSKVRTYFLYLATVFLVYYVLLRPILSDASGIPSTSTASVGPNARKKVLAPMRNRRHRPATHASRAPLPPGVILRTNINHPVDRGLLKVDMNSKVHPIYQLIRDARETWDDKLRKQSRTLQDAVKEYRRRYGRQPPKGFDRWWKFVVDNNIQLPDEYDQINRDLLPFRALSPQELNRRIESASLLPDTYTLRIKRGSLRTSVTNGIDGIHGAKERLEGQAAMIAPIAKELEDFTAVYSVHDTASVTISYNHRRDLLEHVDEEEYFDENEELDLTPRGWPAFCPANSAINSARGIPEPFNLASHTRHSYTFISDHYRSMDVCDHPEYIPMHGVLAGKEPHAGALTPLFVLSKTTLHADLLGVPVEQYVDGMRHVPWEDKNEDRLLWRGSNTGIHHDKATPWRETHRLRMIKLANEQDGEVEVLSPPRALEGKTIGTARTKLPVGEANKFYTDIAFTGHPIQCDHADGTCQELADEYRFTGKMTHNAALHYKYVVDVDGNAWSARFQRLLSSGSLIFKSTMMPEWWTDQIQPWVHYVPFQVDYSDLYDTVAFFRGNTSSLGGEPALAREIAEAGREWSLTHWRRVDMTAYVFRLYLEWARLVAPKRGEADFVFEEWMERERE</sequence>
<dbReference type="InterPro" id="IPR006598">
    <property type="entry name" value="CAP10"/>
</dbReference>
<dbReference type="PANTHER" id="PTHR12203">
    <property type="entry name" value="KDEL LYS-ASP-GLU-LEU CONTAINING - RELATED"/>
    <property type="match status" value="1"/>
</dbReference>
<evidence type="ECO:0000256" key="1">
    <source>
        <dbReference type="SAM" id="MobiDB-lite"/>
    </source>
</evidence>
<keyword evidence="2" id="KW-1133">Transmembrane helix</keyword>
<feature type="domain" description="Glycosyl transferase CAP10" evidence="3">
    <location>
        <begin position="439"/>
        <end position="724"/>
    </location>
</feature>
<dbReference type="PANTHER" id="PTHR12203:SF118">
    <property type="entry name" value="BETA-1,2-XYLOSYLTRANSFERASE 1"/>
    <property type="match status" value="1"/>
</dbReference>
<evidence type="ECO:0000256" key="2">
    <source>
        <dbReference type="SAM" id="Phobius"/>
    </source>
</evidence>
<dbReference type="InterPro" id="IPR051091">
    <property type="entry name" value="O-Glucosyltr/Glycosyltrsf_90"/>
</dbReference>
<name>A0A427XTN9_9TREE</name>
<keyword evidence="5" id="KW-1185">Reference proteome</keyword>
<protein>
    <submittedName>
        <fullName evidence="4">Glycosyltransferase 90 protein</fullName>
    </submittedName>
</protein>
<dbReference type="AlphaFoldDB" id="A0A427XTN9"/>
<dbReference type="SMART" id="SM00672">
    <property type="entry name" value="CAP10"/>
    <property type="match status" value="1"/>
</dbReference>
<feature type="compositionally biased region" description="Polar residues" evidence="1">
    <location>
        <begin position="62"/>
        <end position="75"/>
    </location>
</feature>
<dbReference type="STRING" id="1890683.A0A427XTN9"/>
<proteinExistence type="predicted"/>
<gene>
    <name evidence="4" type="primary">CAP3_1</name>
    <name evidence="4" type="ORF">EHS25_006111</name>
</gene>
<evidence type="ECO:0000313" key="4">
    <source>
        <dbReference type="EMBL" id="RSH82178.1"/>
    </source>
</evidence>
<dbReference type="OrthoDB" id="541052at2759"/>
<organism evidence="4 5">
    <name type="scientific">Saitozyma podzolica</name>
    <dbReference type="NCBI Taxonomy" id="1890683"/>
    <lineage>
        <taxon>Eukaryota</taxon>
        <taxon>Fungi</taxon>
        <taxon>Dikarya</taxon>
        <taxon>Basidiomycota</taxon>
        <taxon>Agaricomycotina</taxon>
        <taxon>Tremellomycetes</taxon>
        <taxon>Tremellales</taxon>
        <taxon>Trimorphomycetaceae</taxon>
        <taxon>Saitozyma</taxon>
    </lineage>
</organism>
<feature type="region of interest" description="Disordered" evidence="1">
    <location>
        <begin position="1"/>
        <end position="75"/>
    </location>
</feature>
<accession>A0A427XTN9</accession>
<keyword evidence="4" id="KW-0808">Transferase</keyword>
<dbReference type="Pfam" id="PF05686">
    <property type="entry name" value="Glyco_transf_90"/>
    <property type="match status" value="1"/>
</dbReference>
<dbReference type="GO" id="GO:0016740">
    <property type="term" value="F:transferase activity"/>
    <property type="evidence" value="ECO:0007669"/>
    <property type="project" value="UniProtKB-KW"/>
</dbReference>
<keyword evidence="2" id="KW-0812">Transmembrane</keyword>